<dbReference type="GO" id="GO:0016020">
    <property type="term" value="C:membrane"/>
    <property type="evidence" value="ECO:0007669"/>
    <property type="project" value="UniProtKB-SubCell"/>
</dbReference>
<reference evidence="15 16" key="1">
    <citation type="submission" date="2019-06" db="EMBL/GenBank/DDBJ databases">
        <title>A chromosomal-level reference genome of Carpinus fangiana (Coryloideae, Betulaceae).</title>
        <authorList>
            <person name="Yang X."/>
            <person name="Wang Z."/>
            <person name="Zhang L."/>
            <person name="Hao G."/>
            <person name="Liu J."/>
            <person name="Yang Y."/>
        </authorList>
    </citation>
    <scope>NUCLEOTIDE SEQUENCE [LARGE SCALE GENOMIC DNA]</scope>
    <source>
        <strain evidence="15">Cfa_2016G</strain>
        <tissue evidence="15">Leaf</tissue>
    </source>
</reference>
<evidence type="ECO:0000256" key="9">
    <source>
        <dbReference type="ARBA" id="ARBA00023170"/>
    </source>
</evidence>
<feature type="transmembrane region" description="Helical" evidence="12">
    <location>
        <begin position="302"/>
        <end position="328"/>
    </location>
</feature>
<dbReference type="InterPro" id="IPR001611">
    <property type="entry name" value="Leu-rich_rpt"/>
</dbReference>
<keyword evidence="9" id="KW-0675">Receptor</keyword>
<evidence type="ECO:0000256" key="3">
    <source>
        <dbReference type="ARBA" id="ARBA00022614"/>
    </source>
</evidence>
<feature type="domain" description="Myb-like" evidence="13">
    <location>
        <begin position="9"/>
        <end position="33"/>
    </location>
</feature>
<dbReference type="PANTHER" id="PTHR27000:SF642">
    <property type="entry name" value="INACTIVE LEUCINE-RICH REPEAT RECEPTOR KINASE XIAO-RELATED"/>
    <property type="match status" value="1"/>
</dbReference>
<feature type="domain" description="HTH myb-type" evidence="14">
    <location>
        <begin position="1"/>
        <end position="37"/>
    </location>
</feature>
<keyword evidence="6" id="KW-0677">Repeat</keyword>
<evidence type="ECO:0000256" key="4">
    <source>
        <dbReference type="ARBA" id="ARBA00022692"/>
    </source>
</evidence>
<dbReference type="Gene3D" id="1.10.10.60">
    <property type="entry name" value="Homeodomain-like"/>
    <property type="match status" value="1"/>
</dbReference>
<dbReference type="PROSITE" id="PS51450">
    <property type="entry name" value="LRR"/>
    <property type="match status" value="1"/>
</dbReference>
<keyword evidence="7 12" id="KW-1133">Transmembrane helix</keyword>
<dbReference type="InterPro" id="IPR001005">
    <property type="entry name" value="SANT/Myb"/>
</dbReference>
<dbReference type="EMBL" id="CM017325">
    <property type="protein sequence ID" value="KAE8055597.1"/>
    <property type="molecule type" value="Genomic_DNA"/>
</dbReference>
<keyword evidence="4 12" id="KW-0812">Transmembrane</keyword>
<protein>
    <submittedName>
        <fullName evidence="15">Uncharacterized protein</fullName>
    </submittedName>
</protein>
<dbReference type="PROSITE" id="PS50090">
    <property type="entry name" value="MYB_LIKE"/>
    <property type="match status" value="1"/>
</dbReference>
<dbReference type="SUPFAM" id="SSF46689">
    <property type="entry name" value="Homeodomain-like"/>
    <property type="match status" value="1"/>
</dbReference>
<dbReference type="Pfam" id="PF00560">
    <property type="entry name" value="LRR_1"/>
    <property type="match status" value="4"/>
</dbReference>
<organism evidence="15 16">
    <name type="scientific">Carpinus fangiana</name>
    <dbReference type="NCBI Taxonomy" id="176857"/>
    <lineage>
        <taxon>Eukaryota</taxon>
        <taxon>Viridiplantae</taxon>
        <taxon>Streptophyta</taxon>
        <taxon>Embryophyta</taxon>
        <taxon>Tracheophyta</taxon>
        <taxon>Spermatophyta</taxon>
        <taxon>Magnoliopsida</taxon>
        <taxon>eudicotyledons</taxon>
        <taxon>Gunneridae</taxon>
        <taxon>Pentapetalae</taxon>
        <taxon>rosids</taxon>
        <taxon>fabids</taxon>
        <taxon>Fagales</taxon>
        <taxon>Betulaceae</taxon>
        <taxon>Carpinus</taxon>
    </lineage>
</organism>
<keyword evidence="11" id="KW-0539">Nucleus</keyword>
<evidence type="ECO:0000256" key="12">
    <source>
        <dbReference type="SAM" id="Phobius"/>
    </source>
</evidence>
<gene>
    <name evidence="15" type="ORF">FH972_012426</name>
</gene>
<evidence type="ECO:0000256" key="6">
    <source>
        <dbReference type="ARBA" id="ARBA00022737"/>
    </source>
</evidence>
<keyword evidence="3" id="KW-0433">Leucine-rich repeat</keyword>
<evidence type="ECO:0000259" key="13">
    <source>
        <dbReference type="PROSITE" id="PS50090"/>
    </source>
</evidence>
<evidence type="ECO:0000313" key="16">
    <source>
        <dbReference type="Proteomes" id="UP000327013"/>
    </source>
</evidence>
<dbReference type="AlphaFoldDB" id="A0A5N6R748"/>
<keyword evidence="16" id="KW-1185">Reference proteome</keyword>
<dbReference type="SUPFAM" id="SSF52058">
    <property type="entry name" value="L domain-like"/>
    <property type="match status" value="1"/>
</dbReference>
<dbReference type="PANTHER" id="PTHR27000">
    <property type="entry name" value="LEUCINE-RICH REPEAT RECEPTOR-LIKE PROTEIN KINASE FAMILY PROTEIN-RELATED"/>
    <property type="match status" value="1"/>
</dbReference>
<dbReference type="CDD" id="cd00167">
    <property type="entry name" value="SANT"/>
    <property type="match status" value="1"/>
</dbReference>
<evidence type="ECO:0000256" key="10">
    <source>
        <dbReference type="ARBA" id="ARBA00023180"/>
    </source>
</evidence>
<dbReference type="OrthoDB" id="676979at2759"/>
<dbReference type="Gene3D" id="1.10.510.10">
    <property type="entry name" value="Transferase(Phosphotransferase) domain 1"/>
    <property type="match status" value="1"/>
</dbReference>
<evidence type="ECO:0000259" key="14">
    <source>
        <dbReference type="PROSITE" id="PS51294"/>
    </source>
</evidence>
<accession>A0A5N6R748</accession>
<dbReference type="Pfam" id="PF00249">
    <property type="entry name" value="Myb_DNA-binding"/>
    <property type="match status" value="1"/>
</dbReference>
<name>A0A5N6R748_9ROSI</name>
<proteinExistence type="predicted"/>
<dbReference type="Gene3D" id="3.80.10.10">
    <property type="entry name" value="Ribonuclease Inhibitor"/>
    <property type="match status" value="1"/>
</dbReference>
<evidence type="ECO:0000256" key="1">
    <source>
        <dbReference type="ARBA" id="ARBA00004123"/>
    </source>
</evidence>
<dbReference type="FunFam" id="3.80.10.10:FF:000041">
    <property type="entry name" value="LRR receptor-like serine/threonine-protein kinase ERECTA"/>
    <property type="match status" value="1"/>
</dbReference>
<keyword evidence="10" id="KW-0325">Glycoprotein</keyword>
<sequence>MAKNRLRCRWAAIASYLPQRTNNDIKNYWNTHLKKKLKKLQTRAEGHSRDGFSASQPMARSYWERRLQIDIHMAKQALCEALSLEKPTCLFDQLTPSNSLFTLLWFSCFSQLPRGVGRMKSLEWLYLGYNNLSGEILGEIGELNKLTGAIPRSLFELERLVSLDLSDNSLLGEIPELIILQNKLMGALTSLRRLQFSGKIPRSFGRLSELMELELSQNELSGNIPEELSSCKKLVRLDLNNSQLNGEIPISLAELPALDLLDFFPSTGAFLAINVSAVARNDLCGGDTARGLPPCKRVKNPIWWYVLTCFLVVLAMFAFAAIVMVFLWRRKDLELKRVEGKVLSQILPNLSWERRRKISIGIAKALQFLHSYCSPSILVGEMSSEKVVVDGKDPNHEEPAQCF</sequence>
<evidence type="ECO:0000313" key="15">
    <source>
        <dbReference type="EMBL" id="KAE8055597.1"/>
    </source>
</evidence>
<evidence type="ECO:0000256" key="11">
    <source>
        <dbReference type="ARBA" id="ARBA00023242"/>
    </source>
</evidence>
<comment type="subcellular location">
    <subcellularLocation>
        <location evidence="2">Membrane</location>
        <topology evidence="2">Single-pass type I membrane protein</topology>
    </subcellularLocation>
    <subcellularLocation>
        <location evidence="1">Nucleus</location>
    </subcellularLocation>
</comment>
<dbReference type="GO" id="GO:0005634">
    <property type="term" value="C:nucleus"/>
    <property type="evidence" value="ECO:0007669"/>
    <property type="project" value="UniProtKB-SubCell"/>
</dbReference>
<dbReference type="InterPro" id="IPR032675">
    <property type="entry name" value="LRR_dom_sf"/>
</dbReference>
<keyword evidence="5" id="KW-0732">Signal</keyword>
<dbReference type="InterPro" id="IPR017930">
    <property type="entry name" value="Myb_dom"/>
</dbReference>
<evidence type="ECO:0000256" key="8">
    <source>
        <dbReference type="ARBA" id="ARBA00023136"/>
    </source>
</evidence>
<dbReference type="PROSITE" id="PS51294">
    <property type="entry name" value="HTH_MYB"/>
    <property type="match status" value="1"/>
</dbReference>
<evidence type="ECO:0000256" key="5">
    <source>
        <dbReference type="ARBA" id="ARBA00022729"/>
    </source>
</evidence>
<evidence type="ECO:0000256" key="7">
    <source>
        <dbReference type="ARBA" id="ARBA00022989"/>
    </source>
</evidence>
<dbReference type="Proteomes" id="UP000327013">
    <property type="component" value="Chromosome 5"/>
</dbReference>
<evidence type="ECO:0000256" key="2">
    <source>
        <dbReference type="ARBA" id="ARBA00004479"/>
    </source>
</evidence>
<keyword evidence="8 12" id="KW-0472">Membrane</keyword>
<dbReference type="InterPro" id="IPR009057">
    <property type="entry name" value="Homeodomain-like_sf"/>
</dbReference>